<organism evidence="6 8">
    <name type="scientific">Stigmatella aurantiaca (strain DW4/3-1)</name>
    <dbReference type="NCBI Taxonomy" id="378806"/>
    <lineage>
        <taxon>Bacteria</taxon>
        <taxon>Pseudomonadati</taxon>
        <taxon>Myxococcota</taxon>
        <taxon>Myxococcia</taxon>
        <taxon>Myxococcales</taxon>
        <taxon>Cystobacterineae</taxon>
        <taxon>Archangiaceae</taxon>
        <taxon>Stigmatella</taxon>
    </lineage>
</organism>
<evidence type="ECO:0000313" key="6">
    <source>
        <dbReference type="EMBL" id="EAU64419.1"/>
    </source>
</evidence>
<reference evidence="6 8" key="1">
    <citation type="submission" date="2006-04" db="EMBL/GenBank/DDBJ databases">
        <authorList>
            <person name="Nierman W.C."/>
        </authorList>
    </citation>
    <scope>NUCLEOTIDE SEQUENCE [LARGE SCALE GENOMIC DNA]</scope>
    <source>
        <strain evidence="6 8">DW4/3-1</strain>
    </source>
</reference>
<dbReference type="Pfam" id="PF00158">
    <property type="entry name" value="Sigma54_activat"/>
    <property type="match status" value="1"/>
</dbReference>
<dbReference type="InterPro" id="IPR008984">
    <property type="entry name" value="SMAD_FHA_dom_sf"/>
</dbReference>
<gene>
    <name evidence="5" type="ordered locus">STAUR_5532</name>
    <name evidence="6" type="ORF">STIAU_5484</name>
</gene>
<dbReference type="eggNOG" id="COG1716">
    <property type="taxonomic scope" value="Bacteria"/>
</dbReference>
<keyword evidence="7" id="KW-1185">Reference proteome</keyword>
<dbReference type="Proteomes" id="UP000032702">
    <property type="component" value="Unassembled WGS sequence"/>
</dbReference>
<dbReference type="Proteomes" id="UP000001351">
    <property type="component" value="Chromosome"/>
</dbReference>
<evidence type="ECO:0000256" key="3">
    <source>
        <dbReference type="SAM" id="MobiDB-lite"/>
    </source>
</evidence>
<dbReference type="PROSITE" id="PS50045">
    <property type="entry name" value="SIGMA54_INTERACT_4"/>
    <property type="match status" value="1"/>
</dbReference>
<name>Q08VA9_STIAD</name>
<dbReference type="Gene3D" id="2.60.200.20">
    <property type="match status" value="1"/>
</dbReference>
<reference evidence="5 7" key="2">
    <citation type="journal article" date="2011" name="Mol. Biol. Evol.">
        <title>Comparative genomic analysis of fruiting body formation in Myxococcales.</title>
        <authorList>
            <person name="Huntley S."/>
            <person name="Hamann N."/>
            <person name="Wegener-Feldbrugge S."/>
            <person name="Treuner-Lange A."/>
            <person name="Kube M."/>
            <person name="Reinhardt R."/>
            <person name="Klages S."/>
            <person name="Muller R."/>
            <person name="Ronning C.M."/>
            <person name="Nierman W.C."/>
            <person name="Sogaard-Andersen L."/>
        </authorList>
    </citation>
    <scope>NUCLEOTIDE SEQUENCE [LARGE SCALE GENOMIC DNA]</scope>
    <source>
        <strain evidence="5 7">DW4/3-1</strain>
    </source>
</reference>
<evidence type="ECO:0000256" key="1">
    <source>
        <dbReference type="ARBA" id="ARBA00022741"/>
    </source>
</evidence>
<sequence>MLDGRTRDDGRVDPQVSREHARISAAGGGWRLEALAARNRIRLNGAVLSDAAPIQPGDVIRLGSTLLLFAVAPAGPAPSDADPELLGDGQAMRAVHQDLSAVALRANSVLVTGETGTGKELVARALHRKSGRPGTLVALNCGELAEGIIESELFGHARGAFTGAVSSREGLFQSAQRGTLFLDEIGEMPLGLQVKLCASWRLAPCGPLASRTRCRSMSGWWQPLTGTWWQPSARGSSGRISMPSWRSGALLVEGMDVWKLVP</sequence>
<dbReference type="PROSITE" id="PS00675">
    <property type="entry name" value="SIGMA54_INTERACT_1"/>
    <property type="match status" value="1"/>
</dbReference>
<dbReference type="GO" id="GO:0005524">
    <property type="term" value="F:ATP binding"/>
    <property type="evidence" value="ECO:0007669"/>
    <property type="project" value="UniProtKB-KW"/>
</dbReference>
<dbReference type="AlphaFoldDB" id="Q08VA9"/>
<dbReference type="EMBL" id="CP002271">
    <property type="protein sequence ID" value="ADO73302.1"/>
    <property type="molecule type" value="Genomic_DNA"/>
</dbReference>
<accession>Q08VA9</accession>
<evidence type="ECO:0000259" key="4">
    <source>
        <dbReference type="PROSITE" id="PS50045"/>
    </source>
</evidence>
<dbReference type="SUPFAM" id="SSF49879">
    <property type="entry name" value="SMAD/FHA domain"/>
    <property type="match status" value="1"/>
</dbReference>
<evidence type="ECO:0000256" key="2">
    <source>
        <dbReference type="ARBA" id="ARBA00022840"/>
    </source>
</evidence>
<evidence type="ECO:0000313" key="7">
    <source>
        <dbReference type="Proteomes" id="UP000001351"/>
    </source>
</evidence>
<protein>
    <submittedName>
        <fullName evidence="6">Sigma-54 dependent response regulator</fullName>
    </submittedName>
</protein>
<keyword evidence="1" id="KW-0547">Nucleotide-binding</keyword>
<evidence type="ECO:0000313" key="8">
    <source>
        <dbReference type="Proteomes" id="UP000032702"/>
    </source>
</evidence>
<evidence type="ECO:0000313" key="5">
    <source>
        <dbReference type="EMBL" id="ADO73302.1"/>
    </source>
</evidence>
<dbReference type="InterPro" id="IPR002078">
    <property type="entry name" value="Sigma_54_int"/>
</dbReference>
<keyword evidence="2" id="KW-0067">ATP-binding</keyword>
<dbReference type="HOGENOM" id="CLU_1061346_0_0_7"/>
<dbReference type="CDD" id="cd00060">
    <property type="entry name" value="FHA"/>
    <property type="match status" value="1"/>
</dbReference>
<dbReference type="PANTHER" id="PTHR32071:SF122">
    <property type="entry name" value="SIGMA FACTOR"/>
    <property type="match status" value="1"/>
</dbReference>
<dbReference type="eggNOG" id="COG2204">
    <property type="taxonomic scope" value="Bacteria"/>
</dbReference>
<dbReference type="STRING" id="378806.STAUR_5532"/>
<feature type="domain" description="Sigma-54 factor interaction" evidence="4">
    <location>
        <begin position="85"/>
        <end position="196"/>
    </location>
</feature>
<dbReference type="PANTHER" id="PTHR32071">
    <property type="entry name" value="TRANSCRIPTIONAL REGULATORY PROTEIN"/>
    <property type="match status" value="1"/>
</dbReference>
<dbReference type="KEGG" id="sur:STAUR_5532"/>
<proteinExistence type="predicted"/>
<dbReference type="SUPFAM" id="SSF52540">
    <property type="entry name" value="P-loop containing nucleoside triphosphate hydrolases"/>
    <property type="match status" value="1"/>
</dbReference>
<dbReference type="CDD" id="cd00009">
    <property type="entry name" value="AAA"/>
    <property type="match status" value="1"/>
</dbReference>
<dbReference type="Pfam" id="PF00498">
    <property type="entry name" value="FHA"/>
    <property type="match status" value="1"/>
</dbReference>
<dbReference type="Gene3D" id="3.40.50.300">
    <property type="entry name" value="P-loop containing nucleotide triphosphate hydrolases"/>
    <property type="match status" value="1"/>
</dbReference>
<dbReference type="GO" id="GO:0006355">
    <property type="term" value="P:regulation of DNA-templated transcription"/>
    <property type="evidence" value="ECO:0007669"/>
    <property type="project" value="InterPro"/>
</dbReference>
<dbReference type="InterPro" id="IPR027417">
    <property type="entry name" value="P-loop_NTPase"/>
</dbReference>
<dbReference type="OrthoDB" id="9771372at2"/>
<dbReference type="InterPro" id="IPR000253">
    <property type="entry name" value="FHA_dom"/>
</dbReference>
<dbReference type="EMBL" id="AAMD01000118">
    <property type="protein sequence ID" value="EAU64419.1"/>
    <property type="molecule type" value="Genomic_DNA"/>
</dbReference>
<dbReference type="InterPro" id="IPR025662">
    <property type="entry name" value="Sigma_54_int_dom_ATP-bd_1"/>
</dbReference>
<feature type="region of interest" description="Disordered" evidence="3">
    <location>
        <begin position="1"/>
        <end position="20"/>
    </location>
</feature>